<feature type="transmembrane region" description="Helical" evidence="1">
    <location>
        <begin position="12"/>
        <end position="31"/>
    </location>
</feature>
<keyword evidence="1" id="KW-0812">Transmembrane</keyword>
<name>A0AAE3UII3_9BACT</name>
<organism evidence="2 3">
    <name type="scientific">Xanthocytophaga agilis</name>
    <dbReference type="NCBI Taxonomy" id="3048010"/>
    <lineage>
        <taxon>Bacteria</taxon>
        <taxon>Pseudomonadati</taxon>
        <taxon>Bacteroidota</taxon>
        <taxon>Cytophagia</taxon>
        <taxon>Cytophagales</taxon>
        <taxon>Rhodocytophagaceae</taxon>
        <taxon>Xanthocytophaga</taxon>
    </lineage>
</organism>
<evidence type="ECO:0000256" key="1">
    <source>
        <dbReference type="SAM" id="Phobius"/>
    </source>
</evidence>
<dbReference type="Proteomes" id="UP001232063">
    <property type="component" value="Unassembled WGS sequence"/>
</dbReference>
<comment type="caution">
    <text evidence="2">The sequence shown here is derived from an EMBL/GenBank/DDBJ whole genome shotgun (WGS) entry which is preliminary data.</text>
</comment>
<gene>
    <name evidence="2" type="ORF">QNI22_38645</name>
</gene>
<keyword evidence="3" id="KW-1185">Reference proteome</keyword>
<reference evidence="2" key="1">
    <citation type="submission" date="2023-05" db="EMBL/GenBank/DDBJ databases">
        <authorList>
            <person name="Zhang X."/>
        </authorList>
    </citation>
    <scope>NUCLEOTIDE SEQUENCE</scope>
    <source>
        <strain evidence="2">BD1B2-1</strain>
    </source>
</reference>
<keyword evidence="1" id="KW-0472">Membrane</keyword>
<sequence>MNILTSSTIKVIIFSVVILGLITLDPMLIDIPPHSRNIIWLIFLVSGLLLLLHYSKLGVKSEPNPLPGQEKHHRVENTLKGNVVEYGSNRIGDIDKILIRVNQVDHWLHFPPHTARQVLNIAPEQTYVVAQVRKGKAKLFGNIFIHELVFIHSVSLEKSVQVDRIVPPPPVKGESITLSGTIKQFKLDEKGQVSGFIIDKYIVDLPPGMGETMASLLKNAKELSVNGYVRSPEDGFVNTSRLLLIKPYSLIIDNTDYLL</sequence>
<proteinExistence type="predicted"/>
<feature type="transmembrane region" description="Helical" evidence="1">
    <location>
        <begin position="37"/>
        <end position="54"/>
    </location>
</feature>
<evidence type="ECO:0000313" key="3">
    <source>
        <dbReference type="Proteomes" id="UP001232063"/>
    </source>
</evidence>
<dbReference type="EMBL" id="JASJOU010000025">
    <property type="protein sequence ID" value="MDJ1506625.1"/>
    <property type="molecule type" value="Genomic_DNA"/>
</dbReference>
<dbReference type="AlphaFoldDB" id="A0AAE3UII3"/>
<accession>A0AAE3UII3</accession>
<keyword evidence="1" id="KW-1133">Transmembrane helix</keyword>
<protein>
    <submittedName>
        <fullName evidence="2">Uncharacterized protein</fullName>
    </submittedName>
</protein>
<evidence type="ECO:0000313" key="2">
    <source>
        <dbReference type="EMBL" id="MDJ1506625.1"/>
    </source>
</evidence>
<dbReference type="RefSeq" id="WP_314519689.1">
    <property type="nucleotide sequence ID" value="NZ_JASJOU010000025.1"/>
</dbReference>